<dbReference type="EMBL" id="CAJNOB010000003">
    <property type="protein sequence ID" value="CAF0691937.1"/>
    <property type="molecule type" value="Genomic_DNA"/>
</dbReference>
<sequence>MEGRGLRTSGSDRLFDWVFERECIEVSWHPSESSFWRDWVNCMALQKPVARGLRTIIAAMATVAGRYSGQRLMEGHKKFGNGSQSSR</sequence>
<name>A0A8J2BL26_9BACT</name>
<accession>A0A8J2BL26</accession>
<evidence type="ECO:0000313" key="2">
    <source>
        <dbReference type="Proteomes" id="UP000663859"/>
    </source>
</evidence>
<gene>
    <name evidence="1" type="ORF">MPNT_110029</name>
</gene>
<dbReference type="Proteomes" id="UP000663859">
    <property type="component" value="Unassembled WGS sequence"/>
</dbReference>
<proteinExistence type="predicted"/>
<dbReference type="AlphaFoldDB" id="A0A8J2BL26"/>
<comment type="caution">
    <text evidence="1">The sequence shown here is derived from an EMBL/GenBank/DDBJ whole genome shotgun (WGS) entry which is preliminary data.</text>
</comment>
<keyword evidence="2" id="KW-1185">Reference proteome</keyword>
<reference evidence="1" key="1">
    <citation type="submission" date="2021-02" db="EMBL/GenBank/DDBJ databases">
        <authorList>
            <person name="Cremers G."/>
            <person name="Picone N."/>
        </authorList>
    </citation>
    <scope>NUCLEOTIDE SEQUENCE</scope>
    <source>
        <strain evidence="1">PQ17</strain>
    </source>
</reference>
<organism evidence="1 2">
    <name type="scientific">Candidatus Methylacidithermus pantelleriae</name>
    <dbReference type="NCBI Taxonomy" id="2744239"/>
    <lineage>
        <taxon>Bacteria</taxon>
        <taxon>Pseudomonadati</taxon>
        <taxon>Verrucomicrobiota</taxon>
        <taxon>Methylacidiphilae</taxon>
        <taxon>Methylacidiphilales</taxon>
        <taxon>Methylacidiphilaceae</taxon>
        <taxon>Candidatus Methylacidithermus</taxon>
    </lineage>
</organism>
<protein>
    <submittedName>
        <fullName evidence="1">Uncharacterized protein</fullName>
    </submittedName>
</protein>
<evidence type="ECO:0000313" key="1">
    <source>
        <dbReference type="EMBL" id="CAF0691937.1"/>
    </source>
</evidence>